<evidence type="ECO:0000313" key="1">
    <source>
        <dbReference type="EMBL" id="KAH0547319.1"/>
    </source>
</evidence>
<comment type="caution">
    <text evidence="1">The sequence shown here is derived from an EMBL/GenBank/DDBJ whole genome shotgun (WGS) entry which is preliminary data.</text>
</comment>
<dbReference type="EMBL" id="JAHXZJ010002237">
    <property type="protein sequence ID" value="KAH0547319.1"/>
    <property type="molecule type" value="Genomic_DNA"/>
</dbReference>
<reference evidence="1 2" key="1">
    <citation type="journal article" date="2021" name="J. Hered.">
        <title>A chromosome-level genome assembly of the parasitoid wasp, Cotesia glomerata (Hymenoptera: Braconidae).</title>
        <authorList>
            <person name="Pinto B.J."/>
            <person name="Weis J.J."/>
            <person name="Gamble T."/>
            <person name="Ode P.J."/>
            <person name="Paul R."/>
            <person name="Zaspel J.M."/>
        </authorList>
    </citation>
    <scope>NUCLEOTIDE SEQUENCE [LARGE SCALE GENOMIC DNA]</scope>
    <source>
        <strain evidence="1">CgM1</strain>
    </source>
</reference>
<proteinExistence type="predicted"/>
<keyword evidence="2" id="KW-1185">Reference proteome</keyword>
<sequence length="134" mass="15127">MIKSITWALIHECKNRLTIRPTGFNVDFSNSEYEHGFYLLLPSGDRNSRLDSPRPSLPLKTLLVHFGLLSLWISTRKGKEGYYFSQLIIGLFNNHNNEGRRGLSLTVGCRLIKESHVVGVIGVDAETQTDLGLR</sequence>
<dbReference type="AlphaFoldDB" id="A0AAV7I6H1"/>
<accession>A0AAV7I6H1</accession>
<dbReference type="Proteomes" id="UP000826195">
    <property type="component" value="Unassembled WGS sequence"/>
</dbReference>
<organism evidence="1 2">
    <name type="scientific">Cotesia glomerata</name>
    <name type="common">Lepidopteran parasitic wasp</name>
    <name type="synonym">Apanteles glomeratus</name>
    <dbReference type="NCBI Taxonomy" id="32391"/>
    <lineage>
        <taxon>Eukaryota</taxon>
        <taxon>Metazoa</taxon>
        <taxon>Ecdysozoa</taxon>
        <taxon>Arthropoda</taxon>
        <taxon>Hexapoda</taxon>
        <taxon>Insecta</taxon>
        <taxon>Pterygota</taxon>
        <taxon>Neoptera</taxon>
        <taxon>Endopterygota</taxon>
        <taxon>Hymenoptera</taxon>
        <taxon>Apocrita</taxon>
        <taxon>Ichneumonoidea</taxon>
        <taxon>Braconidae</taxon>
        <taxon>Microgastrinae</taxon>
        <taxon>Cotesia</taxon>
    </lineage>
</organism>
<evidence type="ECO:0000313" key="2">
    <source>
        <dbReference type="Proteomes" id="UP000826195"/>
    </source>
</evidence>
<name>A0AAV7I6H1_COTGL</name>
<gene>
    <name evidence="1" type="ORF">KQX54_018665</name>
</gene>
<protein>
    <submittedName>
        <fullName evidence="1">Uncharacterized protein</fullName>
    </submittedName>
</protein>